<evidence type="ECO:0000256" key="3">
    <source>
        <dbReference type="ARBA" id="ARBA00022525"/>
    </source>
</evidence>
<comment type="domain">
    <text evidence="5">The RxLR-dEER motif acts to carry the protein into the host cell cytoplasm through binding to cell surface phosphatidylinositol-3-phosphate.</text>
</comment>
<evidence type="ECO:0000256" key="4">
    <source>
        <dbReference type="ARBA" id="ARBA00022729"/>
    </source>
</evidence>
<keyword evidence="7" id="KW-1185">Reference proteome</keyword>
<comment type="function">
    <text evidence="5">Effector that suppresses plant defense responses during pathogen infection.</text>
</comment>
<evidence type="ECO:0000313" key="6">
    <source>
        <dbReference type="EMBL" id="OWY95345.1"/>
    </source>
</evidence>
<evidence type="ECO:0000256" key="5">
    <source>
        <dbReference type="RuleBase" id="RU367124"/>
    </source>
</evidence>
<evidence type="ECO:0000256" key="1">
    <source>
        <dbReference type="ARBA" id="ARBA00004613"/>
    </source>
</evidence>
<keyword evidence="4 5" id="KW-0732">Signal</keyword>
<gene>
    <name evidence="6" type="ORF">PHMEG_00034675</name>
</gene>
<accession>A0A225UQI6</accession>
<evidence type="ECO:0000256" key="2">
    <source>
        <dbReference type="ARBA" id="ARBA00010400"/>
    </source>
</evidence>
<keyword evidence="3 5" id="KW-0964">Secreted</keyword>
<sequence length="135" mass="15620">MRAIYVMLVAAVTILECSNAHSLPTDADRTQLSRSVVSESRFLRINKVVDDEERMSYSNIFGVEHDLPSTINVLTDFLNNGRTIQHVAKQMKVKEFNEGDKNWNALIQYVIMKHWRVKREHLTSEEANAILRTIF</sequence>
<comment type="caution">
    <text evidence="6">The sequence shown here is derived from an EMBL/GenBank/DDBJ whole genome shotgun (WGS) entry which is preliminary data.</text>
</comment>
<dbReference type="Proteomes" id="UP000198211">
    <property type="component" value="Unassembled WGS sequence"/>
</dbReference>
<evidence type="ECO:0000313" key="7">
    <source>
        <dbReference type="Proteomes" id="UP000198211"/>
    </source>
</evidence>
<reference evidence="7" key="1">
    <citation type="submission" date="2017-03" db="EMBL/GenBank/DDBJ databases">
        <title>Phytopthora megakarya and P. palmivora, two closely related causual agents of cacao black pod achieved similar genome size and gene model numbers by different mechanisms.</title>
        <authorList>
            <person name="Ali S."/>
            <person name="Shao J."/>
            <person name="Larry D.J."/>
            <person name="Kronmiller B."/>
            <person name="Shen D."/>
            <person name="Strem M.D."/>
            <person name="Melnick R.L."/>
            <person name="Guiltinan M.J."/>
            <person name="Tyler B.M."/>
            <person name="Meinhardt L.W."/>
            <person name="Bailey B.A."/>
        </authorList>
    </citation>
    <scope>NUCLEOTIDE SEQUENCE [LARGE SCALE GENOMIC DNA]</scope>
    <source>
        <strain evidence="7">zdho120</strain>
    </source>
</reference>
<organism evidence="6 7">
    <name type="scientific">Phytophthora megakarya</name>
    <dbReference type="NCBI Taxonomy" id="4795"/>
    <lineage>
        <taxon>Eukaryota</taxon>
        <taxon>Sar</taxon>
        <taxon>Stramenopiles</taxon>
        <taxon>Oomycota</taxon>
        <taxon>Peronosporomycetes</taxon>
        <taxon>Peronosporales</taxon>
        <taxon>Peronosporaceae</taxon>
        <taxon>Phytophthora</taxon>
    </lineage>
</organism>
<feature type="signal peptide" evidence="5">
    <location>
        <begin position="1"/>
        <end position="22"/>
    </location>
</feature>
<comment type="similarity">
    <text evidence="2 5">Belongs to the RxLR effector family.</text>
</comment>
<name>A0A225UQI6_9STRA</name>
<dbReference type="EMBL" id="NBNE01013055">
    <property type="protein sequence ID" value="OWY95345.1"/>
    <property type="molecule type" value="Genomic_DNA"/>
</dbReference>
<dbReference type="InterPro" id="IPR031825">
    <property type="entry name" value="RXLR"/>
</dbReference>
<dbReference type="AlphaFoldDB" id="A0A225UQI6"/>
<dbReference type="Pfam" id="PF16810">
    <property type="entry name" value="RXLR"/>
    <property type="match status" value="1"/>
</dbReference>
<proteinExistence type="inferred from homology"/>
<feature type="chain" id="PRO_5044949297" description="RxLR effector protein" evidence="5">
    <location>
        <begin position="23"/>
        <end position="135"/>
    </location>
</feature>
<comment type="subcellular location">
    <subcellularLocation>
        <location evidence="1 5">Secreted</location>
    </subcellularLocation>
</comment>
<protein>
    <recommendedName>
        <fullName evidence="5">RxLR effector protein</fullName>
    </recommendedName>
</protein>